<dbReference type="InterPro" id="IPR011051">
    <property type="entry name" value="RmlC_Cupin_sf"/>
</dbReference>
<keyword evidence="3" id="KW-1185">Reference proteome</keyword>
<name>A0A846QQX8_9BACT</name>
<dbReference type="PANTHER" id="PTHR36114">
    <property type="entry name" value="16.7 KDA PROTEIN IN WHIE LOCUS"/>
    <property type="match status" value="1"/>
</dbReference>
<dbReference type="AlphaFoldDB" id="A0A846QQX8"/>
<evidence type="ECO:0000313" key="2">
    <source>
        <dbReference type="EMBL" id="NJB68892.1"/>
    </source>
</evidence>
<dbReference type="Proteomes" id="UP000580856">
    <property type="component" value="Unassembled WGS sequence"/>
</dbReference>
<comment type="caution">
    <text evidence="2">The sequence shown here is derived from an EMBL/GenBank/DDBJ whole genome shotgun (WGS) entry which is preliminary data.</text>
</comment>
<accession>A0A846QQX8</accession>
<dbReference type="CDD" id="cd02214">
    <property type="entry name" value="cupin_MJ1618"/>
    <property type="match status" value="1"/>
</dbReference>
<sequence length="130" mass="14162">MRTRYSDIESYVTKDGSIIRELMHPQVHGNAKQSLAEATVPPGATTMAHVHHRTEELYHVVSGRGRMFLGDDAFEVRPGDTVCIAPGTRHSIVNVGDDDLRVLCCCSPAYAHDDTELVPGADDGVSDKES</sequence>
<dbReference type="Gene3D" id="2.60.120.10">
    <property type="entry name" value="Jelly Rolls"/>
    <property type="match status" value="1"/>
</dbReference>
<dbReference type="GO" id="GO:0016853">
    <property type="term" value="F:isomerase activity"/>
    <property type="evidence" value="ECO:0007669"/>
    <property type="project" value="UniProtKB-KW"/>
</dbReference>
<dbReference type="PANTHER" id="PTHR36114:SF4">
    <property type="entry name" value="CUPIN 2 CONSERVED BARREL DOMAIN-CONTAINING PROTEIN"/>
    <property type="match status" value="1"/>
</dbReference>
<evidence type="ECO:0000259" key="1">
    <source>
        <dbReference type="Pfam" id="PF07883"/>
    </source>
</evidence>
<dbReference type="RefSeq" id="WP_167941923.1">
    <property type="nucleotide sequence ID" value="NZ_JAATJA010000002.1"/>
</dbReference>
<dbReference type="EMBL" id="JAATJA010000002">
    <property type="protein sequence ID" value="NJB68892.1"/>
    <property type="molecule type" value="Genomic_DNA"/>
</dbReference>
<dbReference type="InterPro" id="IPR014710">
    <property type="entry name" value="RmlC-like_jellyroll"/>
</dbReference>
<gene>
    <name evidence="2" type="ORF">GGQ74_002565</name>
</gene>
<evidence type="ECO:0000313" key="3">
    <source>
        <dbReference type="Proteomes" id="UP000580856"/>
    </source>
</evidence>
<proteinExistence type="predicted"/>
<dbReference type="SUPFAM" id="SSF51182">
    <property type="entry name" value="RmlC-like cupins"/>
    <property type="match status" value="1"/>
</dbReference>
<organism evidence="2 3">
    <name type="scientific">Desulfobaculum xiamenense</name>
    <dbReference type="NCBI Taxonomy" id="995050"/>
    <lineage>
        <taxon>Bacteria</taxon>
        <taxon>Pseudomonadati</taxon>
        <taxon>Thermodesulfobacteriota</taxon>
        <taxon>Desulfovibrionia</taxon>
        <taxon>Desulfovibrionales</taxon>
        <taxon>Desulfovibrionaceae</taxon>
        <taxon>Desulfobaculum</taxon>
    </lineage>
</organism>
<feature type="domain" description="Cupin type-2" evidence="1">
    <location>
        <begin position="38"/>
        <end position="104"/>
    </location>
</feature>
<keyword evidence="2" id="KW-0413">Isomerase</keyword>
<dbReference type="InterPro" id="IPR013096">
    <property type="entry name" value="Cupin_2"/>
</dbReference>
<protein>
    <submittedName>
        <fullName evidence="2">Mannose-6-phosphate isomerase-like protein (Cupin superfamily)</fullName>
    </submittedName>
</protein>
<dbReference type="InterPro" id="IPR052044">
    <property type="entry name" value="PKS_Associated_Protein"/>
</dbReference>
<reference evidence="2 3" key="1">
    <citation type="submission" date="2020-03" db="EMBL/GenBank/DDBJ databases">
        <title>Genomic Encyclopedia of Type Strains, Phase IV (KMG-IV): sequencing the most valuable type-strain genomes for metagenomic binning, comparative biology and taxonomic classification.</title>
        <authorList>
            <person name="Goeker M."/>
        </authorList>
    </citation>
    <scope>NUCLEOTIDE SEQUENCE [LARGE SCALE GENOMIC DNA]</scope>
    <source>
        <strain evidence="2 3">DSM 24233</strain>
    </source>
</reference>
<dbReference type="Pfam" id="PF07883">
    <property type="entry name" value="Cupin_2"/>
    <property type="match status" value="1"/>
</dbReference>